<sequence length="257" mass="30490">MNKIIHSQLMELFYNNFKKLENATFEIMIEDFIQGMGENLQEKGLLDDPLYNEDVLNLVKHRENQELINAFENAKKLDLDEKAIKQKLTIDIKKSIHELNQTVFSKNEDIKKHSLYIVIGSEHDPYNKIYTKGYLSGFTEDEDLFLNEVDPLQYMQEDQKNTNEIYSDIGFIDFLPILKNLATLESLLKKYELHDILLCTATYSYLRSSYEYKLYLLLNEIFEDIRIEFFHSKAIVKPLYIYALEFLGERINVYIYD</sequence>
<proteinExistence type="predicted"/>
<dbReference type="RefSeq" id="WP_187564188.1">
    <property type="nucleotide sequence ID" value="NZ_JACGWS010000017.1"/>
</dbReference>
<name>A0ABR7QFR3_9FLAO</name>
<comment type="caution">
    <text evidence="1">The sequence shown here is derived from an EMBL/GenBank/DDBJ whole genome shotgun (WGS) entry which is preliminary data.</text>
</comment>
<dbReference type="EMBL" id="JACGWS010000017">
    <property type="protein sequence ID" value="MBC8757144.1"/>
    <property type="molecule type" value="Genomic_DNA"/>
</dbReference>
<evidence type="ECO:0000313" key="1">
    <source>
        <dbReference type="EMBL" id="MBC8757144.1"/>
    </source>
</evidence>
<organism evidence="1 2">
    <name type="scientific">Kordia aestuariivivens</name>
    <dbReference type="NCBI Taxonomy" id="2759037"/>
    <lineage>
        <taxon>Bacteria</taxon>
        <taxon>Pseudomonadati</taxon>
        <taxon>Bacteroidota</taxon>
        <taxon>Flavobacteriia</taxon>
        <taxon>Flavobacteriales</taxon>
        <taxon>Flavobacteriaceae</taxon>
        <taxon>Kordia</taxon>
    </lineage>
</organism>
<reference evidence="1 2" key="1">
    <citation type="submission" date="2020-07" db="EMBL/GenBank/DDBJ databases">
        <title>Description of Kordia aestuariivivens sp. nov., isolated from a tidal flat.</title>
        <authorList>
            <person name="Park S."/>
            <person name="Yoon J.-H."/>
        </authorList>
    </citation>
    <scope>NUCLEOTIDE SEQUENCE [LARGE SCALE GENOMIC DNA]</scope>
    <source>
        <strain evidence="1 2">YSTF-M3</strain>
    </source>
</reference>
<protein>
    <submittedName>
        <fullName evidence="1">Uncharacterized protein</fullName>
    </submittedName>
</protein>
<evidence type="ECO:0000313" key="2">
    <source>
        <dbReference type="Proteomes" id="UP000619238"/>
    </source>
</evidence>
<dbReference type="Proteomes" id="UP000619238">
    <property type="component" value="Unassembled WGS sequence"/>
</dbReference>
<gene>
    <name evidence="1" type="ORF">H2O64_20915</name>
</gene>
<accession>A0ABR7QFR3</accession>
<keyword evidence="2" id="KW-1185">Reference proteome</keyword>